<reference evidence="1 2" key="1">
    <citation type="journal article" date="2020" name="IScience">
        <title>Genome Sequencing of the Endangered Kingdonia uniflora (Circaeasteraceae, Ranunculales) Reveals Potential Mechanisms of Evolutionary Specialization.</title>
        <authorList>
            <person name="Sun Y."/>
            <person name="Deng T."/>
            <person name="Zhang A."/>
            <person name="Moore M.J."/>
            <person name="Landis J.B."/>
            <person name="Lin N."/>
            <person name="Zhang H."/>
            <person name="Zhang X."/>
            <person name="Huang J."/>
            <person name="Zhang X."/>
            <person name="Sun H."/>
            <person name="Wang H."/>
        </authorList>
    </citation>
    <scope>NUCLEOTIDE SEQUENCE [LARGE SCALE GENOMIC DNA]</scope>
    <source>
        <strain evidence="1">TB1705</strain>
        <tissue evidence="1">Leaf</tissue>
    </source>
</reference>
<evidence type="ECO:0000313" key="1">
    <source>
        <dbReference type="EMBL" id="KAF6142041.1"/>
    </source>
</evidence>
<name>A0A7J7LH88_9MAGN</name>
<evidence type="ECO:0000313" key="2">
    <source>
        <dbReference type="Proteomes" id="UP000541444"/>
    </source>
</evidence>
<comment type="caution">
    <text evidence="1">The sequence shown here is derived from an EMBL/GenBank/DDBJ whole genome shotgun (WGS) entry which is preliminary data.</text>
</comment>
<proteinExistence type="predicted"/>
<dbReference type="EMBL" id="JACGCM010002284">
    <property type="protein sequence ID" value="KAF6142041.1"/>
    <property type="molecule type" value="Genomic_DNA"/>
</dbReference>
<keyword evidence="2" id="KW-1185">Reference proteome</keyword>
<feature type="non-terminal residue" evidence="1">
    <location>
        <position position="1"/>
    </location>
</feature>
<dbReference type="AlphaFoldDB" id="A0A7J7LH88"/>
<dbReference type="Proteomes" id="UP000541444">
    <property type="component" value="Unassembled WGS sequence"/>
</dbReference>
<gene>
    <name evidence="1" type="ORF">GIB67_038009</name>
</gene>
<organism evidence="1 2">
    <name type="scientific">Kingdonia uniflora</name>
    <dbReference type="NCBI Taxonomy" id="39325"/>
    <lineage>
        <taxon>Eukaryota</taxon>
        <taxon>Viridiplantae</taxon>
        <taxon>Streptophyta</taxon>
        <taxon>Embryophyta</taxon>
        <taxon>Tracheophyta</taxon>
        <taxon>Spermatophyta</taxon>
        <taxon>Magnoliopsida</taxon>
        <taxon>Ranunculales</taxon>
        <taxon>Circaeasteraceae</taxon>
        <taxon>Kingdonia</taxon>
    </lineage>
</organism>
<accession>A0A7J7LH88</accession>
<protein>
    <submittedName>
        <fullName evidence="1">Uncharacterized protein</fullName>
    </submittedName>
</protein>
<sequence>VLGELFLQFPENNAIAIDYQETAQIKTVFKGHSDYLHCIVARNSRNQVYKLFQISRNTQRHSKAISILAMKHPRPFFMVALLVFLCIS</sequence>